<dbReference type="GO" id="GO:0071555">
    <property type="term" value="P:cell wall organization"/>
    <property type="evidence" value="ECO:0007669"/>
    <property type="project" value="UniProtKB-KW"/>
</dbReference>
<dbReference type="OrthoDB" id="9803760at2"/>
<evidence type="ECO:0000256" key="6">
    <source>
        <dbReference type="ARBA" id="ARBA00022960"/>
    </source>
</evidence>
<keyword evidence="7 12" id="KW-0573">Peptidoglycan synthesis</keyword>
<dbReference type="GO" id="GO:0051301">
    <property type="term" value="P:cell division"/>
    <property type="evidence" value="ECO:0007669"/>
    <property type="project" value="UniProtKB-KW"/>
</dbReference>
<dbReference type="GO" id="GO:0008760">
    <property type="term" value="F:UDP-N-acetylglucosamine 1-carboxyvinyltransferase activity"/>
    <property type="evidence" value="ECO:0007669"/>
    <property type="project" value="UniProtKB-UniRule"/>
</dbReference>
<evidence type="ECO:0000313" key="14">
    <source>
        <dbReference type="EMBL" id="AXJ01510.1"/>
    </source>
</evidence>
<evidence type="ECO:0000256" key="7">
    <source>
        <dbReference type="ARBA" id="ARBA00022984"/>
    </source>
</evidence>
<feature type="modified residue" description="2-(S-cysteinyl)pyruvic acid O-phosphothioketal" evidence="12">
    <location>
        <position position="118"/>
    </location>
</feature>
<feature type="binding site" evidence="12">
    <location>
        <position position="311"/>
    </location>
    <ligand>
        <name>UDP-N-acetyl-alpha-D-glucosamine</name>
        <dbReference type="ChEBI" id="CHEBI:57705"/>
    </ligand>
</feature>
<keyword evidence="9 12" id="KW-0961">Cell wall biogenesis/degradation</keyword>
<dbReference type="GO" id="GO:0008360">
    <property type="term" value="P:regulation of cell shape"/>
    <property type="evidence" value="ECO:0007669"/>
    <property type="project" value="UniProtKB-KW"/>
</dbReference>
<keyword evidence="4 12" id="KW-0132">Cell division</keyword>
<dbReference type="EC" id="2.5.1.7" evidence="12"/>
<feature type="binding site" evidence="12">
    <location>
        <position position="94"/>
    </location>
    <ligand>
        <name>UDP-N-acetyl-alpha-D-glucosamine</name>
        <dbReference type="ChEBI" id="CHEBI:57705"/>
    </ligand>
</feature>
<evidence type="ECO:0000256" key="10">
    <source>
        <dbReference type="ARBA" id="ARBA00038367"/>
    </source>
</evidence>
<comment type="similarity">
    <text evidence="10 12">Belongs to the EPSP synthase family. MurA subfamily.</text>
</comment>
<reference evidence="14 15" key="1">
    <citation type="submission" date="2018-03" db="EMBL/GenBank/DDBJ databases">
        <title>Phenotypic and genomic properties of Cyclonatronum proteinivorum gen. nov., sp. nov., a haloalkaliphilic bacteroidete from soda lakes possessing Na+-translocating rhodopsin.</title>
        <authorList>
            <person name="Toshchakov S.V."/>
            <person name="Korzhenkov A."/>
            <person name="Samarov N.I."/>
            <person name="Kublanov I.V."/>
            <person name="Muntyan M.S."/>
            <person name="Sorokin D.Y."/>
        </authorList>
    </citation>
    <scope>NUCLEOTIDE SEQUENCE [LARGE SCALE GENOMIC DNA]</scope>
    <source>
        <strain evidence="14 15">Omega</strain>
    </source>
</reference>
<evidence type="ECO:0000256" key="8">
    <source>
        <dbReference type="ARBA" id="ARBA00023306"/>
    </source>
</evidence>
<comment type="caution">
    <text evidence="12">Lacks conserved residue(s) required for the propagation of feature annotation.</text>
</comment>
<keyword evidence="5 12" id="KW-0808">Transferase</keyword>
<comment type="catalytic activity">
    <reaction evidence="11 12">
        <text>phosphoenolpyruvate + UDP-N-acetyl-alpha-D-glucosamine = UDP-N-acetyl-3-O-(1-carboxyvinyl)-alpha-D-glucosamine + phosphate</text>
        <dbReference type="Rhea" id="RHEA:18681"/>
        <dbReference type="ChEBI" id="CHEBI:43474"/>
        <dbReference type="ChEBI" id="CHEBI:57705"/>
        <dbReference type="ChEBI" id="CHEBI:58702"/>
        <dbReference type="ChEBI" id="CHEBI:68483"/>
        <dbReference type="EC" id="2.5.1.7"/>
    </reaction>
</comment>
<evidence type="ECO:0000256" key="2">
    <source>
        <dbReference type="ARBA" id="ARBA00004752"/>
    </source>
</evidence>
<evidence type="ECO:0000256" key="1">
    <source>
        <dbReference type="ARBA" id="ARBA00004496"/>
    </source>
</evidence>
<dbReference type="KEGG" id="cprv:CYPRO_2264"/>
<evidence type="ECO:0000259" key="13">
    <source>
        <dbReference type="Pfam" id="PF00275"/>
    </source>
</evidence>
<dbReference type="GO" id="GO:0009252">
    <property type="term" value="P:peptidoglycan biosynthetic process"/>
    <property type="evidence" value="ECO:0007669"/>
    <property type="project" value="UniProtKB-UniRule"/>
</dbReference>
<comment type="subcellular location">
    <subcellularLocation>
        <location evidence="1 12">Cytoplasm</location>
    </subcellularLocation>
</comment>
<dbReference type="NCBIfam" id="NF006873">
    <property type="entry name" value="PRK09369.1"/>
    <property type="match status" value="1"/>
</dbReference>
<dbReference type="UniPathway" id="UPA00219"/>
<feature type="binding site" evidence="12">
    <location>
        <begin position="123"/>
        <end position="127"/>
    </location>
    <ligand>
        <name>UDP-N-acetyl-alpha-D-glucosamine</name>
        <dbReference type="ChEBI" id="CHEBI:57705"/>
    </ligand>
</feature>
<gene>
    <name evidence="12" type="primary">murA</name>
    <name evidence="14" type="ORF">CYPRO_2264</name>
</gene>
<evidence type="ECO:0000313" key="15">
    <source>
        <dbReference type="Proteomes" id="UP000254808"/>
    </source>
</evidence>
<feature type="domain" description="Enolpyruvate transferase" evidence="13">
    <location>
        <begin position="7"/>
        <end position="412"/>
    </location>
</feature>
<dbReference type="InterPro" id="IPR050068">
    <property type="entry name" value="MurA_subfamily"/>
</dbReference>
<accession>A0A345UM08</accession>
<organism evidence="14 15">
    <name type="scientific">Cyclonatronum proteinivorum</name>
    <dbReference type="NCBI Taxonomy" id="1457365"/>
    <lineage>
        <taxon>Bacteria</taxon>
        <taxon>Pseudomonadati</taxon>
        <taxon>Balneolota</taxon>
        <taxon>Balneolia</taxon>
        <taxon>Balneolales</taxon>
        <taxon>Cyclonatronaceae</taxon>
        <taxon>Cyclonatronum</taxon>
    </lineage>
</organism>
<name>A0A345UM08_9BACT</name>
<keyword evidence="15" id="KW-1185">Reference proteome</keyword>
<dbReference type="RefSeq" id="WP_114984686.1">
    <property type="nucleotide sequence ID" value="NZ_CP027806.1"/>
</dbReference>
<evidence type="ECO:0000256" key="11">
    <source>
        <dbReference type="ARBA" id="ARBA00047527"/>
    </source>
</evidence>
<feature type="binding site" evidence="12">
    <location>
        <position position="333"/>
    </location>
    <ligand>
        <name>UDP-N-acetyl-alpha-D-glucosamine</name>
        <dbReference type="ChEBI" id="CHEBI:57705"/>
    </ligand>
</feature>
<keyword evidence="3 12" id="KW-0963">Cytoplasm</keyword>
<evidence type="ECO:0000256" key="9">
    <source>
        <dbReference type="ARBA" id="ARBA00023316"/>
    </source>
</evidence>
<dbReference type="InterPro" id="IPR013792">
    <property type="entry name" value="RNA3'P_cycl/enolpyr_Trfase_a/b"/>
</dbReference>
<evidence type="ECO:0000256" key="4">
    <source>
        <dbReference type="ARBA" id="ARBA00022618"/>
    </source>
</evidence>
<dbReference type="Pfam" id="PF00275">
    <property type="entry name" value="EPSP_synthase"/>
    <property type="match status" value="1"/>
</dbReference>
<protein>
    <recommendedName>
        <fullName evidence="12">UDP-N-acetylglucosamine 1-carboxyvinyltransferase</fullName>
        <ecNumber evidence="12">2.5.1.7</ecNumber>
    </recommendedName>
    <alternativeName>
        <fullName evidence="12">Enoylpyruvate transferase</fullName>
    </alternativeName>
    <alternativeName>
        <fullName evidence="12">UDP-N-acetylglucosamine enolpyruvyl transferase</fullName>
        <shortName evidence="12">EPT</shortName>
    </alternativeName>
</protein>
<sequence length="429" mass="46145">MDKFVIEGGVPLKGEIRISGSKNAALPLMAAALLADGKTTLRNIPALHDILTFNNVMRVTGARVEFEAASETLTIDPENIYYPEAPYELVRKMRASFYMLGALLGRGGYARVSLPGGCAWGPRPVDLHLEGMKAFGANIRLEEGYVVAELPEKANGLSGGQYKLSPSSVGATVNLLLATVKGTATAVIENAAKEPDVVQLCHFLTQMGANIDGIGTSTLRIQGVSSLKGVTFDNAPDRIETGTFMILAAMHPESQLTLTNTAPDDLGFFTDWFRKTGAEITIEGSSIHLKAPQTIQPVSVITEIYPGFPTDLQAQWATLMTQAEGESHVTDTIYPDRFSYVPELARLGANIKVRNNTAVIKGKTPLSGTSIMSTDLRASVSLVMAAMCASGRSEVLRVYHLDRGYARLEEKLNQAGARITRVNGDVEEA</sequence>
<proteinExistence type="inferred from homology"/>
<feature type="binding site" evidence="12">
    <location>
        <begin position="22"/>
        <end position="23"/>
    </location>
    <ligand>
        <name>phosphoenolpyruvate</name>
        <dbReference type="ChEBI" id="CHEBI:58702"/>
    </ligand>
</feature>
<dbReference type="CDD" id="cd01555">
    <property type="entry name" value="UdpNAET"/>
    <property type="match status" value="1"/>
</dbReference>
<dbReference type="GO" id="GO:0019277">
    <property type="term" value="P:UDP-N-acetylgalactosamine biosynthetic process"/>
    <property type="evidence" value="ECO:0007669"/>
    <property type="project" value="InterPro"/>
</dbReference>
<evidence type="ECO:0000256" key="3">
    <source>
        <dbReference type="ARBA" id="ARBA00022490"/>
    </source>
</evidence>
<dbReference type="InterPro" id="IPR036968">
    <property type="entry name" value="Enolpyruvate_Tfrase_sf"/>
</dbReference>
<dbReference type="InterPro" id="IPR005750">
    <property type="entry name" value="UDP_GlcNAc_COvinyl_MurA"/>
</dbReference>
<dbReference type="HAMAP" id="MF_00111">
    <property type="entry name" value="MurA"/>
    <property type="match status" value="1"/>
</dbReference>
<dbReference type="PANTHER" id="PTHR43783:SF1">
    <property type="entry name" value="UDP-N-ACETYLGLUCOSAMINE 1-CARBOXYVINYLTRANSFERASE"/>
    <property type="match status" value="1"/>
</dbReference>
<feature type="active site" description="Proton donor" evidence="12">
    <location>
        <position position="118"/>
    </location>
</feature>
<dbReference type="Proteomes" id="UP000254808">
    <property type="component" value="Chromosome"/>
</dbReference>
<dbReference type="InterPro" id="IPR001986">
    <property type="entry name" value="Enolpyruvate_Tfrase_dom"/>
</dbReference>
<dbReference type="SUPFAM" id="SSF55205">
    <property type="entry name" value="EPT/RTPC-like"/>
    <property type="match status" value="1"/>
</dbReference>
<dbReference type="NCBIfam" id="TIGR01072">
    <property type="entry name" value="murA"/>
    <property type="match status" value="1"/>
</dbReference>
<dbReference type="EMBL" id="CP027806">
    <property type="protein sequence ID" value="AXJ01510.1"/>
    <property type="molecule type" value="Genomic_DNA"/>
</dbReference>
<dbReference type="GO" id="GO:0005737">
    <property type="term" value="C:cytoplasm"/>
    <property type="evidence" value="ECO:0007669"/>
    <property type="project" value="UniProtKB-SubCell"/>
</dbReference>
<evidence type="ECO:0000256" key="12">
    <source>
        <dbReference type="HAMAP-Rule" id="MF_00111"/>
    </source>
</evidence>
<keyword evidence="6 12" id="KW-0133">Cell shape</keyword>
<keyword evidence="12" id="KW-0670">Pyruvate</keyword>
<comment type="function">
    <text evidence="12">Cell wall formation. Adds enolpyruvyl to UDP-N-acetylglucosamine.</text>
</comment>
<dbReference type="PANTHER" id="PTHR43783">
    <property type="entry name" value="UDP-N-ACETYLGLUCOSAMINE 1-CARBOXYVINYLTRANSFERASE"/>
    <property type="match status" value="1"/>
</dbReference>
<dbReference type="Gene3D" id="3.65.10.10">
    <property type="entry name" value="Enolpyruvate transferase domain"/>
    <property type="match status" value="2"/>
</dbReference>
<dbReference type="AlphaFoldDB" id="A0A345UM08"/>
<keyword evidence="8 12" id="KW-0131">Cell cycle</keyword>
<evidence type="ECO:0000256" key="5">
    <source>
        <dbReference type="ARBA" id="ARBA00022679"/>
    </source>
</evidence>
<comment type="pathway">
    <text evidence="2 12">Cell wall biogenesis; peptidoglycan biosynthesis.</text>
</comment>